<reference evidence="3 4" key="1">
    <citation type="journal article" date="2014" name="Genome Announc.">
        <title>Draft Genome Sequence of the Haloacid-Degrading Burkholderia caribensis Strain MBA4.</title>
        <authorList>
            <person name="Pan Y."/>
            <person name="Kong K.F."/>
            <person name="Tsang J.S."/>
        </authorList>
    </citation>
    <scope>NUCLEOTIDE SEQUENCE [LARGE SCALE GENOMIC DNA]</scope>
    <source>
        <strain evidence="3 4">MBA4</strain>
    </source>
</reference>
<dbReference type="InterPro" id="IPR025421">
    <property type="entry name" value="DUF4148"/>
</dbReference>
<dbReference type="KEGG" id="bcai:K788_0005264"/>
<feature type="chain" id="PRO_5006054224" description="Purine nucleoside phosphorylase" evidence="2">
    <location>
        <begin position="23"/>
        <end position="103"/>
    </location>
</feature>
<evidence type="ECO:0008006" key="5">
    <source>
        <dbReference type="Google" id="ProtNLM"/>
    </source>
</evidence>
<dbReference type="AlphaFoldDB" id="A0A0P0RF02"/>
<evidence type="ECO:0000256" key="2">
    <source>
        <dbReference type="SAM" id="SignalP"/>
    </source>
</evidence>
<organism evidence="3 4">
    <name type="scientific">Paraburkholderia caribensis MBA4</name>
    <dbReference type="NCBI Taxonomy" id="1323664"/>
    <lineage>
        <taxon>Bacteria</taxon>
        <taxon>Pseudomonadati</taxon>
        <taxon>Pseudomonadota</taxon>
        <taxon>Betaproteobacteria</taxon>
        <taxon>Burkholderiales</taxon>
        <taxon>Burkholderiaceae</taxon>
        <taxon>Paraburkholderia</taxon>
    </lineage>
</organism>
<evidence type="ECO:0000256" key="1">
    <source>
        <dbReference type="SAM" id="MobiDB-lite"/>
    </source>
</evidence>
<gene>
    <name evidence="3" type="ORF">K788_0005264</name>
</gene>
<dbReference type="Pfam" id="PF13663">
    <property type="entry name" value="DUF4148"/>
    <property type="match status" value="1"/>
</dbReference>
<dbReference type="EMBL" id="CP012747">
    <property type="protein sequence ID" value="ALL67193.1"/>
    <property type="molecule type" value="Genomic_DNA"/>
</dbReference>
<keyword evidence="2" id="KW-0732">Signal</keyword>
<dbReference type="Proteomes" id="UP000019146">
    <property type="component" value="Chromosome 2"/>
</dbReference>
<evidence type="ECO:0000313" key="3">
    <source>
        <dbReference type="EMBL" id="ALL67193.1"/>
    </source>
</evidence>
<proteinExistence type="predicted"/>
<sequence length="103" mass="10356">MENVLKSTVAAAVAMLTAALLAAAPALTQAQEPSTRLTRAQVRQELADLASVGYQAGGGEDPTYPSKVQDAMQRLAAKRAAQSAYGAGTSGSSQTGAGHPAAQ</sequence>
<name>A0A0P0RF02_9BURK</name>
<protein>
    <recommendedName>
        <fullName evidence="5">Purine nucleoside phosphorylase</fullName>
    </recommendedName>
</protein>
<accession>A0A0P0RF02</accession>
<evidence type="ECO:0000313" key="4">
    <source>
        <dbReference type="Proteomes" id="UP000019146"/>
    </source>
</evidence>
<feature type="region of interest" description="Disordered" evidence="1">
    <location>
        <begin position="82"/>
        <end position="103"/>
    </location>
</feature>
<feature type="signal peptide" evidence="2">
    <location>
        <begin position="1"/>
        <end position="22"/>
    </location>
</feature>